<sequence length="292" mass="34209">MDDDLKKKLIPNLEKLNESVLIIDPDSKIIFANKFFLNDFGVGKDQALTLSFVDFIQEETKNNTNKIEKEETKVEGTESVTKESFLEKILELFEGSFYEKFQCCLKNHLNEENSYIVTATTILTTQKYFIQLIITRYNENNKTKETNDLTSSSEDLNTGTSTFIKNFKYLKKMINEIEEEKLKEQMLIHLNNSKEIYDKSMGKKKVQIEDLMGKLETDRKNNQKRYENLEEHLQRNIFSSESKKDKKKILVRQNLTMKNQINKISELIEKNYSITKKIKSCLTDHSSSSDED</sequence>
<dbReference type="SUPFAM" id="SSF55785">
    <property type="entry name" value="PYP-like sensor domain (PAS domain)"/>
    <property type="match status" value="1"/>
</dbReference>
<evidence type="ECO:0000259" key="1">
    <source>
        <dbReference type="PROSITE" id="PS50112"/>
    </source>
</evidence>
<evidence type="ECO:0000313" key="2">
    <source>
        <dbReference type="EMBL" id="KAJ6236344.1"/>
    </source>
</evidence>
<name>A0ABQ8XWA3_9EUKA</name>
<gene>
    <name evidence="2" type="ORF">M0813_27731</name>
</gene>
<keyword evidence="3" id="KW-1185">Reference proteome</keyword>
<protein>
    <recommendedName>
        <fullName evidence="1">PAS domain-containing protein</fullName>
    </recommendedName>
</protein>
<evidence type="ECO:0000313" key="3">
    <source>
        <dbReference type="Proteomes" id="UP001150062"/>
    </source>
</evidence>
<feature type="domain" description="PAS" evidence="1">
    <location>
        <begin position="5"/>
        <end position="77"/>
    </location>
</feature>
<proteinExistence type="predicted"/>
<dbReference type="InterPro" id="IPR000014">
    <property type="entry name" value="PAS"/>
</dbReference>
<comment type="caution">
    <text evidence="2">The sequence shown here is derived from an EMBL/GenBank/DDBJ whole genome shotgun (WGS) entry which is preliminary data.</text>
</comment>
<dbReference type="Proteomes" id="UP001150062">
    <property type="component" value="Unassembled WGS sequence"/>
</dbReference>
<dbReference type="EMBL" id="JAOAOG010000243">
    <property type="protein sequence ID" value="KAJ6236344.1"/>
    <property type="molecule type" value="Genomic_DNA"/>
</dbReference>
<reference evidence="2" key="1">
    <citation type="submission" date="2022-08" db="EMBL/GenBank/DDBJ databases">
        <title>Novel sulfate-reducing endosymbionts in the free-living metamonad Anaeramoeba.</title>
        <authorList>
            <person name="Jerlstrom-Hultqvist J."/>
            <person name="Cepicka I."/>
            <person name="Gallot-Lavallee L."/>
            <person name="Salas-Leiva D."/>
            <person name="Curtis B.A."/>
            <person name="Zahonova K."/>
            <person name="Pipaliya S."/>
            <person name="Dacks J."/>
            <person name="Roger A.J."/>
        </authorList>
    </citation>
    <scope>NUCLEOTIDE SEQUENCE</scope>
    <source>
        <strain evidence="2">Schooner1</strain>
    </source>
</reference>
<organism evidence="2 3">
    <name type="scientific">Anaeramoeba flamelloides</name>
    <dbReference type="NCBI Taxonomy" id="1746091"/>
    <lineage>
        <taxon>Eukaryota</taxon>
        <taxon>Metamonada</taxon>
        <taxon>Anaeramoebidae</taxon>
        <taxon>Anaeramoeba</taxon>
    </lineage>
</organism>
<dbReference type="InterPro" id="IPR035965">
    <property type="entry name" value="PAS-like_dom_sf"/>
</dbReference>
<dbReference type="PROSITE" id="PS50112">
    <property type="entry name" value="PAS"/>
    <property type="match status" value="1"/>
</dbReference>
<dbReference type="Gene3D" id="3.30.450.20">
    <property type="entry name" value="PAS domain"/>
    <property type="match status" value="1"/>
</dbReference>
<accession>A0ABQ8XWA3</accession>